<sequence length="106" mass="11961">MELPTYTGAVYPTVKSYHYPKAGCENPTISLHVIGLNGPTHDLEMTPPDDPRMRWRMNFLTVSEWHPKQSPQQTLYTGPEPVHPLPRNTPWFPGSLRVKAEPPSAA</sequence>
<reference evidence="3 4" key="1">
    <citation type="journal article" date="2020" name="Nature">
        <title>Six reference-quality genomes reveal evolution of bat adaptations.</title>
        <authorList>
            <person name="Jebb D."/>
            <person name="Huang Z."/>
            <person name="Pippel M."/>
            <person name="Hughes G.M."/>
            <person name="Lavrichenko K."/>
            <person name="Devanna P."/>
            <person name="Winkler S."/>
            <person name="Jermiin L.S."/>
            <person name="Skirmuntt E.C."/>
            <person name="Katzourakis A."/>
            <person name="Burkitt-Gray L."/>
            <person name="Ray D.A."/>
            <person name="Sullivan K.A.M."/>
            <person name="Roscito J.G."/>
            <person name="Kirilenko B.M."/>
            <person name="Davalos L.M."/>
            <person name="Corthals A.P."/>
            <person name="Power M.L."/>
            <person name="Jones G."/>
            <person name="Ransome R.D."/>
            <person name="Dechmann D.K.N."/>
            <person name="Locatelli A.G."/>
            <person name="Puechmaille S.J."/>
            <person name="Fedrigo O."/>
            <person name="Jarvis E.D."/>
            <person name="Hiller M."/>
            <person name="Vernes S.C."/>
            <person name="Myers E.W."/>
            <person name="Teeling E.C."/>
        </authorList>
    </citation>
    <scope>NUCLEOTIDE SEQUENCE [LARGE SCALE GENOMIC DNA]</scope>
    <source>
        <strain evidence="3">Bat1K_MPI-CBG_1</strain>
    </source>
</reference>
<proteinExistence type="predicted"/>
<accession>A0A834DJ92</accession>
<name>A0A834DJ92_9CHIR</name>
<feature type="domain" description="Dipeptidylpeptidase IV N-terminal" evidence="2">
    <location>
        <begin position="1"/>
        <end position="69"/>
    </location>
</feature>
<dbReference type="InterPro" id="IPR002469">
    <property type="entry name" value="Peptidase_S9B_N"/>
</dbReference>
<dbReference type="Proteomes" id="UP000664940">
    <property type="component" value="Unassembled WGS sequence"/>
</dbReference>
<dbReference type="GO" id="GO:0006508">
    <property type="term" value="P:proteolysis"/>
    <property type="evidence" value="ECO:0007669"/>
    <property type="project" value="InterPro"/>
</dbReference>
<evidence type="ECO:0000256" key="1">
    <source>
        <dbReference type="SAM" id="MobiDB-lite"/>
    </source>
</evidence>
<evidence type="ECO:0000313" key="4">
    <source>
        <dbReference type="Proteomes" id="UP000664940"/>
    </source>
</evidence>
<evidence type="ECO:0000313" key="3">
    <source>
        <dbReference type="EMBL" id="KAF6085735.1"/>
    </source>
</evidence>
<dbReference type="EMBL" id="JABVXQ010000011">
    <property type="protein sequence ID" value="KAF6085735.1"/>
    <property type="molecule type" value="Genomic_DNA"/>
</dbReference>
<dbReference type="AlphaFoldDB" id="A0A834DJ92"/>
<protein>
    <recommendedName>
        <fullName evidence="2">Dipeptidylpeptidase IV N-terminal domain-containing protein</fullName>
    </recommendedName>
</protein>
<dbReference type="Pfam" id="PF00930">
    <property type="entry name" value="DPPIV_N"/>
    <property type="match status" value="1"/>
</dbReference>
<comment type="caution">
    <text evidence="3">The sequence shown here is derived from an EMBL/GenBank/DDBJ whole genome shotgun (WGS) entry which is preliminary data.</text>
</comment>
<evidence type="ECO:0000259" key="2">
    <source>
        <dbReference type="Pfam" id="PF00930"/>
    </source>
</evidence>
<feature type="region of interest" description="Disordered" evidence="1">
    <location>
        <begin position="68"/>
        <end position="106"/>
    </location>
</feature>
<organism evidence="3 4">
    <name type="scientific">Phyllostomus discolor</name>
    <name type="common">pale spear-nosed bat</name>
    <dbReference type="NCBI Taxonomy" id="89673"/>
    <lineage>
        <taxon>Eukaryota</taxon>
        <taxon>Metazoa</taxon>
        <taxon>Chordata</taxon>
        <taxon>Craniata</taxon>
        <taxon>Vertebrata</taxon>
        <taxon>Euteleostomi</taxon>
        <taxon>Mammalia</taxon>
        <taxon>Eutheria</taxon>
        <taxon>Laurasiatheria</taxon>
        <taxon>Chiroptera</taxon>
        <taxon>Yangochiroptera</taxon>
        <taxon>Phyllostomidae</taxon>
        <taxon>Phyllostominae</taxon>
        <taxon>Phyllostomus</taxon>
    </lineage>
</organism>
<dbReference type="Gene3D" id="2.140.10.30">
    <property type="entry name" value="Dipeptidylpeptidase IV, N-terminal domain"/>
    <property type="match status" value="1"/>
</dbReference>
<gene>
    <name evidence="3" type="ORF">HJG60_004058</name>
</gene>